<evidence type="ECO:0000313" key="2">
    <source>
        <dbReference type="EMBL" id="KOO67186.1"/>
    </source>
</evidence>
<name>A0A8E1QZE7_9BACT</name>
<dbReference type="Gene3D" id="1.25.40.10">
    <property type="entry name" value="Tetratricopeptide repeat domain"/>
    <property type="match status" value="3"/>
</dbReference>
<dbReference type="AlphaFoldDB" id="A0A8E1QZE7"/>
<dbReference type="InterPro" id="IPR011990">
    <property type="entry name" value="TPR-like_helical_dom_sf"/>
</dbReference>
<dbReference type="RefSeq" id="WP_053399134.1">
    <property type="nucleotide sequence ID" value="NZ_LFQU01000038.1"/>
</dbReference>
<feature type="repeat" description="TPR" evidence="1">
    <location>
        <begin position="205"/>
        <end position="238"/>
    </location>
</feature>
<keyword evidence="3" id="KW-1185">Reference proteome</keyword>
<evidence type="ECO:0008006" key="4">
    <source>
        <dbReference type="Google" id="ProtNLM"/>
    </source>
</evidence>
<comment type="caution">
    <text evidence="2">The sequence shown here is derived from an EMBL/GenBank/DDBJ whole genome shotgun (WGS) entry which is preliminary data.</text>
</comment>
<dbReference type="Proteomes" id="UP000036951">
    <property type="component" value="Unassembled WGS sequence"/>
</dbReference>
<evidence type="ECO:0000256" key="1">
    <source>
        <dbReference type="PROSITE-ProRule" id="PRU00339"/>
    </source>
</evidence>
<reference evidence="2 3" key="1">
    <citation type="submission" date="2015-06" db="EMBL/GenBank/DDBJ databases">
        <title>Prevotella sp. 109, sp. nov., a novel member of the family Prevotellaceae isolated from human faeces.</title>
        <authorList>
            <person name="Shkoporov A.N."/>
            <person name="Chaplin A.V."/>
            <person name="Kafarskaia L.I."/>
            <person name="Efimov B.A."/>
        </authorList>
    </citation>
    <scope>NUCLEOTIDE SEQUENCE [LARGE SCALE GENOMIC DNA]</scope>
    <source>
        <strain evidence="2 3">109</strain>
    </source>
</reference>
<organism evidence="2 3">
    <name type="scientific">Xylanibacter rarus</name>
    <dbReference type="NCBI Taxonomy" id="1676614"/>
    <lineage>
        <taxon>Bacteria</taxon>
        <taxon>Pseudomonadati</taxon>
        <taxon>Bacteroidota</taxon>
        <taxon>Bacteroidia</taxon>
        <taxon>Bacteroidales</taxon>
        <taxon>Prevotellaceae</taxon>
        <taxon>Xylanibacter</taxon>
    </lineage>
</organism>
<sequence>MSYNNSEDYFESNEFKAALKKFEEAERSGQEIILDSEEFVDIAEYYYNHGKVNAAIEIINRAIDLYPGAAAPLLFKARMALLDYNDINKANLYADLINDKNDLEYFYLKAEIMINEGKIEEADNYLENKYEEIDDDEKDYFAIDTTALYIDYNIIGKANKWIKKSEAVDTVEYKEQYARIMMENGDYKKSQELFNELIDNNPYSTQYWNSLASSQFLCNNIEEAIQSCEFALAINPENATALLNKANGLYNLGNYKEALKYYTRYCEQCPNDENGETLIGFCNMLLEDYLNAIKHFQIAERLSAQNSPMLTDIYKDWAFALCRLGRIDESMTVLDKAQNIGCDQNELLVYRGSLLIGSGRFYESKKYFLKAIKDSDYSPNIVMKTAIVIYESGNINVAYKMFQMLYKKYPNWTKGYAYYAAICYSLNKEDEFLKNLKKAVIFSPEESKIVLGKLFPEDMETNYYYQYMLNKLGKS</sequence>
<dbReference type="SMART" id="SM00028">
    <property type="entry name" value="TPR"/>
    <property type="match status" value="4"/>
</dbReference>
<keyword evidence="1" id="KW-0802">TPR repeat</keyword>
<dbReference type="PANTHER" id="PTHR12558">
    <property type="entry name" value="CELL DIVISION CYCLE 16,23,27"/>
    <property type="match status" value="1"/>
</dbReference>
<proteinExistence type="predicted"/>
<evidence type="ECO:0000313" key="3">
    <source>
        <dbReference type="Proteomes" id="UP000036951"/>
    </source>
</evidence>
<accession>A0A8E1QZE7</accession>
<dbReference type="OrthoDB" id="9803982at2"/>
<dbReference type="PANTHER" id="PTHR12558:SF13">
    <property type="entry name" value="CELL DIVISION CYCLE PROTEIN 27 HOMOLOG"/>
    <property type="match status" value="1"/>
</dbReference>
<dbReference type="PROSITE" id="PS50005">
    <property type="entry name" value="TPR"/>
    <property type="match status" value="3"/>
</dbReference>
<dbReference type="InterPro" id="IPR019734">
    <property type="entry name" value="TPR_rpt"/>
</dbReference>
<feature type="repeat" description="TPR" evidence="1">
    <location>
        <begin position="36"/>
        <end position="69"/>
    </location>
</feature>
<gene>
    <name evidence="2" type="ORF">ACU52_13235</name>
</gene>
<dbReference type="SUPFAM" id="SSF48452">
    <property type="entry name" value="TPR-like"/>
    <property type="match status" value="3"/>
</dbReference>
<dbReference type="EMBL" id="LFQU01000038">
    <property type="protein sequence ID" value="KOO67186.1"/>
    <property type="molecule type" value="Genomic_DNA"/>
</dbReference>
<dbReference type="Pfam" id="PF13432">
    <property type="entry name" value="TPR_16"/>
    <property type="match status" value="1"/>
</dbReference>
<feature type="repeat" description="TPR" evidence="1">
    <location>
        <begin position="239"/>
        <end position="272"/>
    </location>
</feature>
<protein>
    <recommendedName>
        <fullName evidence="4">Tetratricopeptide repeat protein</fullName>
    </recommendedName>
</protein>